<sequence length="59" mass="6726">MKWEFDGPFDPVRAEDFMNLLRKLDKSGFSICFGLDHNHGTSINGENVLMGHQTTGRRT</sequence>
<dbReference type="AlphaFoldDB" id="A0A0G0MBH0"/>
<proteinExistence type="predicted"/>
<evidence type="ECO:0000313" key="2">
    <source>
        <dbReference type="Proteomes" id="UP000033881"/>
    </source>
</evidence>
<gene>
    <name evidence="1" type="ORF">UT24_C0011G0016</name>
</gene>
<organism evidence="1 2">
    <name type="scientific">Candidatus Woesebacteria bacterium GW2011_GWB1_39_12</name>
    <dbReference type="NCBI Taxonomy" id="1618574"/>
    <lineage>
        <taxon>Bacteria</taxon>
        <taxon>Candidatus Woeseibacteriota</taxon>
    </lineage>
</organism>
<accession>A0A0G0MBH0</accession>
<protein>
    <submittedName>
        <fullName evidence="1">Uncharacterized protein</fullName>
    </submittedName>
</protein>
<dbReference type="Proteomes" id="UP000033881">
    <property type="component" value="Unassembled WGS sequence"/>
</dbReference>
<dbReference type="EMBL" id="LBWB01000011">
    <property type="protein sequence ID" value="KKR00563.1"/>
    <property type="molecule type" value="Genomic_DNA"/>
</dbReference>
<name>A0A0G0MBH0_9BACT</name>
<evidence type="ECO:0000313" key="1">
    <source>
        <dbReference type="EMBL" id="KKR00563.1"/>
    </source>
</evidence>
<comment type="caution">
    <text evidence="1">The sequence shown here is derived from an EMBL/GenBank/DDBJ whole genome shotgun (WGS) entry which is preliminary data.</text>
</comment>
<dbReference type="STRING" id="1618574.UT24_C0011G0016"/>
<reference evidence="1 2" key="1">
    <citation type="journal article" date="2015" name="Nature">
        <title>rRNA introns, odd ribosomes, and small enigmatic genomes across a large radiation of phyla.</title>
        <authorList>
            <person name="Brown C.T."/>
            <person name="Hug L.A."/>
            <person name="Thomas B.C."/>
            <person name="Sharon I."/>
            <person name="Castelle C.J."/>
            <person name="Singh A."/>
            <person name="Wilkins M.J."/>
            <person name="Williams K.H."/>
            <person name="Banfield J.F."/>
        </authorList>
    </citation>
    <scope>NUCLEOTIDE SEQUENCE [LARGE SCALE GENOMIC DNA]</scope>
</reference>